<feature type="transmembrane region" description="Helical" evidence="1">
    <location>
        <begin position="6"/>
        <end position="25"/>
    </location>
</feature>
<dbReference type="AlphaFoldDB" id="A0A5P6VUD1"/>
<sequence>MDWFAINLAILLISLNLLIGLPIYFKRKNVRNAARAAFQKQWDDMVTLDKQYAPHIQQLNKNLNIINYWLKTGKDPTESEEEAEKQEKEDRFFAGLMDPLEAKKWKEAVRKAKEEHNIDLDIKEIRVDEFRVYDMDPMDVNQTKMDFKYCTDCGDYIYYCATPDAVDKKMYRHVVYFTTSRPTNLPIVYPFKYEGAQMLSLYKHPSQTVWFLKNWKLIREGLEGQMEEEAVELDESITEFDL</sequence>
<keyword evidence="1" id="KW-0812">Transmembrane</keyword>
<name>A0A5P6VUD1_PSEXY</name>
<evidence type="ECO:0000313" key="3">
    <source>
        <dbReference type="Proteomes" id="UP000327030"/>
    </source>
</evidence>
<dbReference type="RefSeq" id="WP_151625129.1">
    <property type="nucleotide sequence ID" value="NZ_CP043028.1"/>
</dbReference>
<dbReference type="OrthoDB" id="2037423at2"/>
<dbReference type="KEGG" id="pxv:FXF36_13980"/>
<keyword evidence="1" id="KW-0472">Membrane</keyword>
<dbReference type="Proteomes" id="UP000327030">
    <property type="component" value="Chromosome 1"/>
</dbReference>
<protein>
    <submittedName>
        <fullName evidence="2">Uncharacterized protein</fullName>
    </submittedName>
</protein>
<accession>A0A5P6VUD1</accession>
<gene>
    <name evidence="2" type="ORF">FXF36_13980</name>
</gene>
<proteinExistence type="predicted"/>
<evidence type="ECO:0000256" key="1">
    <source>
        <dbReference type="SAM" id="Phobius"/>
    </source>
</evidence>
<keyword evidence="1" id="KW-1133">Transmembrane helix</keyword>
<organism evidence="2 3">
    <name type="scientific">Pseudobutyrivibrio xylanivorans</name>
    <dbReference type="NCBI Taxonomy" id="185007"/>
    <lineage>
        <taxon>Bacteria</taxon>
        <taxon>Bacillati</taxon>
        <taxon>Bacillota</taxon>
        <taxon>Clostridia</taxon>
        <taxon>Lachnospirales</taxon>
        <taxon>Lachnospiraceae</taxon>
        <taxon>Pseudobutyrivibrio</taxon>
    </lineage>
</organism>
<evidence type="ECO:0000313" key="2">
    <source>
        <dbReference type="EMBL" id="QFJ55918.1"/>
    </source>
</evidence>
<dbReference type="EMBL" id="CP043028">
    <property type="protein sequence ID" value="QFJ55918.1"/>
    <property type="molecule type" value="Genomic_DNA"/>
</dbReference>
<reference evidence="3" key="1">
    <citation type="submission" date="2019-08" db="EMBL/GenBank/DDBJ databases">
        <title>Complete Genome Sequence of the Polysaccharide-Degrading Rumen Bacterium Pseudobutyrivibrio xylanivorans MA3014.</title>
        <authorList>
            <person name="Palevich N."/>
            <person name="Maclean P.H."/>
            <person name="Kelly W.J."/>
            <person name="Leahy S.C."/>
            <person name="Rakonjac J."/>
            <person name="Attwood G.T."/>
        </authorList>
    </citation>
    <scope>NUCLEOTIDE SEQUENCE [LARGE SCALE GENOMIC DNA]</scope>
    <source>
        <strain evidence="3">MA3014</strain>
    </source>
</reference>